<dbReference type="PANTHER" id="PTHR11730:SF89">
    <property type="entry name" value="AMMONIUM TRANSPORTER SLL0108-RELATED"/>
    <property type="match status" value="1"/>
</dbReference>
<dbReference type="PROSITE" id="PS01219">
    <property type="entry name" value="AMMONIUM_TRANSP"/>
    <property type="match status" value="1"/>
</dbReference>
<feature type="transmembrane region" description="Helical" evidence="8">
    <location>
        <begin position="256"/>
        <end position="273"/>
    </location>
</feature>
<dbReference type="InterPro" id="IPR029020">
    <property type="entry name" value="Ammonium/urea_transptr"/>
</dbReference>
<evidence type="ECO:0000256" key="6">
    <source>
        <dbReference type="ARBA" id="ARBA00023136"/>
    </source>
</evidence>
<keyword evidence="7" id="KW-0924">Ammonia transport</keyword>
<keyword evidence="5 8" id="KW-1133">Transmembrane helix</keyword>
<organism evidence="10">
    <name type="scientific">hydrocarbon metagenome</name>
    <dbReference type="NCBI Taxonomy" id="938273"/>
    <lineage>
        <taxon>unclassified sequences</taxon>
        <taxon>metagenomes</taxon>
        <taxon>ecological metagenomes</taxon>
    </lineage>
</organism>
<feature type="domain" description="Ammonium transporter AmtB-like" evidence="9">
    <location>
        <begin position="64"/>
        <end position="462"/>
    </location>
</feature>
<dbReference type="GO" id="GO:0008519">
    <property type="term" value="F:ammonium channel activity"/>
    <property type="evidence" value="ECO:0007669"/>
    <property type="project" value="InterPro"/>
</dbReference>
<proteinExistence type="inferred from homology"/>
<feature type="transmembrane region" description="Helical" evidence="8">
    <location>
        <begin position="149"/>
        <end position="169"/>
    </location>
</feature>
<protein>
    <submittedName>
        <fullName evidence="10">Ammonium transporter</fullName>
    </submittedName>
</protein>
<dbReference type="InterPro" id="IPR002229">
    <property type="entry name" value="RhesusRHD"/>
</dbReference>
<feature type="transmembrane region" description="Helical" evidence="8">
    <location>
        <begin position="285"/>
        <end position="309"/>
    </location>
</feature>
<dbReference type="PRINTS" id="PR00342">
    <property type="entry name" value="RHESUSRHD"/>
</dbReference>
<dbReference type="InterPro" id="IPR001905">
    <property type="entry name" value="Ammonium_transpt"/>
</dbReference>
<feature type="transmembrane region" description="Helical" evidence="8">
    <location>
        <begin position="372"/>
        <end position="391"/>
    </location>
</feature>
<dbReference type="Pfam" id="PF00909">
    <property type="entry name" value="Ammonium_transp"/>
    <property type="match status" value="1"/>
</dbReference>
<dbReference type="EMBL" id="LNQE01000300">
    <property type="protein sequence ID" value="KUG27681.1"/>
    <property type="molecule type" value="Genomic_DNA"/>
</dbReference>
<sequence length="471" mass="49157">MWWPGGAGKQLFEEVGFMKRRWTLSTKALTIVGLAALVALVLPGAGFAQDEAPEFLSQQNGNVMWTLIAAILVMFMQAGFAMVETGLTRAKNAGNILMKNMFDFSAGSVAFFLVGYALMFGDDIGGFIGFSNFGLSEANTADADGLWGYTFWFFQCVFAATAVTIVSGAIAERTKFVSYLFLSFLVTAVVYPISGHWIWGGGWLSQLEAPMIDFAGSTVVHSVGGWIAMAGALVLGPRIGKYTKDGVARAIPGHNLPLVALGVFILWFGWFGFNPGSTTAANGNIGLIAVTTNLAAAAAALAAMATAWLRYGKPDVSMSLNGVLAGLVAITAGCANVSPGAALIIGLGAGVLVILSIEFLDKVLKIDDPVGAISVHGVCGAFGTLCVGLFASPDFGGTAGLFYGGGLSQLITQIIGVGAVFVWSFGAGLVLFALLKITVGIRVTAEEELKGLDLTEHGSEAYSGFQIFITE</sequence>
<feature type="transmembrane region" description="Helical" evidence="8">
    <location>
        <begin position="64"/>
        <end position="83"/>
    </location>
</feature>
<keyword evidence="3" id="KW-0813">Transport</keyword>
<dbReference type="SUPFAM" id="SSF111352">
    <property type="entry name" value="Ammonium transporter"/>
    <property type="match status" value="1"/>
</dbReference>
<comment type="similarity">
    <text evidence="2">Belongs to the ammonia transporter channel (TC 1.A.11.2) family.</text>
</comment>
<feature type="transmembrane region" description="Helical" evidence="8">
    <location>
        <begin position="176"/>
        <end position="194"/>
    </location>
</feature>
<evidence type="ECO:0000256" key="2">
    <source>
        <dbReference type="ARBA" id="ARBA00005887"/>
    </source>
</evidence>
<dbReference type="FunFam" id="1.10.3430.10:FF:000008">
    <property type="entry name" value="Ammonium transporter"/>
    <property type="match status" value="1"/>
</dbReference>
<dbReference type="GO" id="GO:0097272">
    <property type="term" value="P:ammonium homeostasis"/>
    <property type="evidence" value="ECO:0007669"/>
    <property type="project" value="TreeGrafter"/>
</dbReference>
<dbReference type="NCBIfam" id="TIGR00836">
    <property type="entry name" value="amt"/>
    <property type="match status" value="1"/>
</dbReference>
<evidence type="ECO:0000256" key="1">
    <source>
        <dbReference type="ARBA" id="ARBA00004141"/>
    </source>
</evidence>
<keyword evidence="4 8" id="KW-0812">Transmembrane</keyword>
<dbReference type="GO" id="GO:0005886">
    <property type="term" value="C:plasma membrane"/>
    <property type="evidence" value="ECO:0007669"/>
    <property type="project" value="InterPro"/>
</dbReference>
<feature type="transmembrane region" description="Helical" evidence="8">
    <location>
        <begin position="411"/>
        <end position="435"/>
    </location>
</feature>
<dbReference type="InterPro" id="IPR018047">
    <property type="entry name" value="Ammonium_transpt_CS"/>
</dbReference>
<feature type="transmembrane region" description="Helical" evidence="8">
    <location>
        <begin position="104"/>
        <end position="129"/>
    </location>
</feature>
<gene>
    <name evidence="10" type="ORF">ASZ90_002468</name>
</gene>
<reference evidence="10" key="1">
    <citation type="journal article" date="2015" name="Proc. Natl. Acad. Sci. U.S.A.">
        <title>Networks of energetic and metabolic interactions define dynamics in microbial communities.</title>
        <authorList>
            <person name="Embree M."/>
            <person name="Liu J.K."/>
            <person name="Al-Bassam M.M."/>
            <person name="Zengler K."/>
        </authorList>
    </citation>
    <scope>NUCLEOTIDE SEQUENCE</scope>
</reference>
<keyword evidence="6 8" id="KW-0472">Membrane</keyword>
<evidence type="ECO:0000256" key="5">
    <source>
        <dbReference type="ARBA" id="ARBA00022989"/>
    </source>
</evidence>
<evidence type="ECO:0000313" key="10">
    <source>
        <dbReference type="EMBL" id="KUG27681.1"/>
    </source>
</evidence>
<dbReference type="Gene3D" id="1.10.3430.10">
    <property type="entry name" value="Ammonium transporter AmtB like domains"/>
    <property type="match status" value="1"/>
</dbReference>
<evidence type="ECO:0000259" key="9">
    <source>
        <dbReference type="Pfam" id="PF00909"/>
    </source>
</evidence>
<evidence type="ECO:0000256" key="3">
    <source>
        <dbReference type="ARBA" id="ARBA00022448"/>
    </source>
</evidence>
<accession>A0A0W8G3Q9</accession>
<comment type="caution">
    <text evidence="10">The sequence shown here is derived from an EMBL/GenBank/DDBJ whole genome shotgun (WGS) entry which is preliminary data.</text>
</comment>
<dbReference type="InterPro" id="IPR024041">
    <property type="entry name" value="NH4_transpt_AmtB-like_dom"/>
</dbReference>
<comment type="subcellular location">
    <subcellularLocation>
        <location evidence="1">Membrane</location>
        <topology evidence="1">Multi-pass membrane protein</topology>
    </subcellularLocation>
</comment>
<name>A0A0W8G3Q9_9ZZZZ</name>
<evidence type="ECO:0000256" key="7">
    <source>
        <dbReference type="ARBA" id="ARBA00023177"/>
    </source>
</evidence>
<dbReference type="PANTHER" id="PTHR11730">
    <property type="entry name" value="AMMONIUM TRANSPORTER"/>
    <property type="match status" value="1"/>
</dbReference>
<evidence type="ECO:0000256" key="4">
    <source>
        <dbReference type="ARBA" id="ARBA00022692"/>
    </source>
</evidence>
<evidence type="ECO:0000256" key="8">
    <source>
        <dbReference type="SAM" id="Phobius"/>
    </source>
</evidence>
<feature type="transmembrane region" description="Helical" evidence="8">
    <location>
        <begin position="341"/>
        <end position="360"/>
    </location>
</feature>
<dbReference type="AlphaFoldDB" id="A0A0W8G3Q9"/>
<feature type="transmembrane region" description="Helical" evidence="8">
    <location>
        <begin position="214"/>
        <end position="235"/>
    </location>
</feature>
<feature type="transmembrane region" description="Helical" evidence="8">
    <location>
        <begin position="316"/>
        <end position="335"/>
    </location>
</feature>